<dbReference type="InterPro" id="IPR004358">
    <property type="entry name" value="Sig_transdc_His_kin-like_C"/>
</dbReference>
<dbReference type="PRINTS" id="PR00344">
    <property type="entry name" value="BCTRLSENSOR"/>
</dbReference>
<proteinExistence type="predicted"/>
<dbReference type="SMART" id="SM00387">
    <property type="entry name" value="HATPase_c"/>
    <property type="match status" value="1"/>
</dbReference>
<dbReference type="Gene3D" id="3.30.565.10">
    <property type="entry name" value="Histidine kinase-like ATPase, C-terminal domain"/>
    <property type="match status" value="1"/>
</dbReference>
<reference evidence="9" key="1">
    <citation type="submission" date="2016-10" db="EMBL/GenBank/DDBJ databases">
        <authorList>
            <person name="Varghese N."/>
            <person name="Submissions S."/>
        </authorList>
    </citation>
    <scope>NUCLEOTIDE SEQUENCE [LARGE SCALE GENOMIC DNA]</scope>
    <source>
        <strain evidence="9">ATCC 700689</strain>
    </source>
</reference>
<dbReference type="Proteomes" id="UP000182894">
    <property type="component" value="Unassembled WGS sequence"/>
</dbReference>
<dbReference type="RefSeq" id="WP_074754173.1">
    <property type="nucleotide sequence ID" value="NZ_FNCO01000009.1"/>
</dbReference>
<dbReference type="InterPro" id="IPR043128">
    <property type="entry name" value="Rev_trsase/Diguanyl_cyclase"/>
</dbReference>
<name>A0A1G8GEX9_9PSED</name>
<comment type="subcellular location">
    <subcellularLocation>
        <location evidence="3">Cell inner membrane</location>
    </subcellularLocation>
</comment>
<evidence type="ECO:0000259" key="6">
    <source>
        <dbReference type="PROSITE" id="PS50109"/>
    </source>
</evidence>
<dbReference type="PANTHER" id="PTHR46663">
    <property type="entry name" value="DIGUANYLATE CYCLASE DGCT-RELATED"/>
    <property type="match status" value="1"/>
</dbReference>
<organism evidence="8 9">
    <name type="scientific">Pseudomonas abietaniphila</name>
    <dbReference type="NCBI Taxonomy" id="89065"/>
    <lineage>
        <taxon>Bacteria</taxon>
        <taxon>Pseudomonadati</taxon>
        <taxon>Pseudomonadota</taxon>
        <taxon>Gammaproteobacteria</taxon>
        <taxon>Pseudomonadales</taxon>
        <taxon>Pseudomonadaceae</taxon>
        <taxon>Pseudomonas</taxon>
    </lineage>
</organism>
<dbReference type="GO" id="GO:0000155">
    <property type="term" value="F:phosphorelay sensor kinase activity"/>
    <property type="evidence" value="ECO:0007669"/>
    <property type="project" value="InterPro"/>
</dbReference>
<evidence type="ECO:0000256" key="2">
    <source>
        <dbReference type="ARBA" id="ARBA00001946"/>
    </source>
</evidence>
<keyword evidence="5" id="KW-0597">Phosphoprotein</keyword>
<dbReference type="OrthoDB" id="9768069at2"/>
<dbReference type="EC" id="2.7.13.3" evidence="4"/>
<dbReference type="InterPro" id="IPR036097">
    <property type="entry name" value="HisK_dim/P_sf"/>
</dbReference>
<accession>A0A1G8GEX9</accession>
<feature type="domain" description="Histidine kinase" evidence="6">
    <location>
        <begin position="244"/>
        <end position="460"/>
    </location>
</feature>
<dbReference type="PROSITE" id="PS50887">
    <property type="entry name" value="GGDEF"/>
    <property type="match status" value="1"/>
</dbReference>
<dbReference type="Gene3D" id="1.10.287.130">
    <property type="match status" value="1"/>
</dbReference>
<dbReference type="NCBIfam" id="TIGR00254">
    <property type="entry name" value="GGDEF"/>
    <property type="match status" value="1"/>
</dbReference>
<dbReference type="STRING" id="89065.SAMN05216605_109117"/>
<gene>
    <name evidence="8" type="ORF">SAMN05216605_109117</name>
</gene>
<dbReference type="InterPro" id="IPR005467">
    <property type="entry name" value="His_kinase_dom"/>
</dbReference>
<sequence>MKPPLDPEQLLAINEQLVLGMLRIQNEVEATDKTLREIFRVASLDELTNLPNRRELRTRLHQTLDHAQQSGESFALLFLDLNDLKQINDALGHEAGDAVLIEAARCLTECVRDHDTVARYGGDEFVILLTRCASHVEALAVADDIIQRLRNPKLINEYQLFISMSIGISVYPQDGADARCLIASADAAMYRVKRARLASAPSQDLQMSQMRAANSALVMAALDAQLSQQRAEATLQQEKFILAKVAHELRAPLAPLGLSTELLSRVEQKALPRLHDMIARQIEHLTRLVDDLVDVTRFSSGKMHLIRTTVDLSTVIRQAIEVCAPAMKARHQMLELQSPSSVLYVDGDPLRLTQVFTNLLGNACKFSLTTGVITLSLSAVDGWAKVEIADSGVGISPEALPIIFEPFVQDPHSRSLNSKGLGIGLTVVRELVEAHGGCVVAQSGGLGLGSCFTTRLPLSELSQLVPEV</sequence>
<dbReference type="GO" id="GO:0005886">
    <property type="term" value="C:plasma membrane"/>
    <property type="evidence" value="ECO:0007669"/>
    <property type="project" value="UniProtKB-SubCell"/>
</dbReference>
<dbReference type="AlphaFoldDB" id="A0A1G8GEX9"/>
<dbReference type="PANTHER" id="PTHR46663:SF4">
    <property type="entry name" value="DIGUANYLATE CYCLASE DGCT-RELATED"/>
    <property type="match status" value="1"/>
</dbReference>
<dbReference type="CDD" id="cd01949">
    <property type="entry name" value="GGDEF"/>
    <property type="match status" value="1"/>
</dbReference>
<evidence type="ECO:0000256" key="1">
    <source>
        <dbReference type="ARBA" id="ARBA00000085"/>
    </source>
</evidence>
<comment type="cofactor">
    <cofactor evidence="2">
        <name>Mg(2+)</name>
        <dbReference type="ChEBI" id="CHEBI:18420"/>
    </cofactor>
</comment>
<dbReference type="EMBL" id="FNCO01000009">
    <property type="protein sequence ID" value="SDH92891.1"/>
    <property type="molecule type" value="Genomic_DNA"/>
</dbReference>
<keyword evidence="9" id="KW-1185">Reference proteome</keyword>
<evidence type="ECO:0000313" key="8">
    <source>
        <dbReference type="EMBL" id="SDH92891.1"/>
    </source>
</evidence>
<dbReference type="InterPro" id="IPR003594">
    <property type="entry name" value="HATPase_dom"/>
</dbReference>
<evidence type="ECO:0000256" key="5">
    <source>
        <dbReference type="ARBA" id="ARBA00022553"/>
    </source>
</evidence>
<evidence type="ECO:0000313" key="9">
    <source>
        <dbReference type="Proteomes" id="UP000182894"/>
    </source>
</evidence>
<dbReference type="SMART" id="SM00267">
    <property type="entry name" value="GGDEF"/>
    <property type="match status" value="1"/>
</dbReference>
<dbReference type="InterPro" id="IPR036890">
    <property type="entry name" value="HATPase_C_sf"/>
</dbReference>
<dbReference type="SUPFAM" id="SSF55073">
    <property type="entry name" value="Nucleotide cyclase"/>
    <property type="match status" value="1"/>
</dbReference>
<dbReference type="InterPro" id="IPR000160">
    <property type="entry name" value="GGDEF_dom"/>
</dbReference>
<dbReference type="SUPFAM" id="SSF55874">
    <property type="entry name" value="ATPase domain of HSP90 chaperone/DNA topoisomerase II/histidine kinase"/>
    <property type="match status" value="1"/>
</dbReference>
<protein>
    <recommendedName>
        <fullName evidence="4">histidine kinase</fullName>
        <ecNumber evidence="4">2.7.13.3</ecNumber>
    </recommendedName>
</protein>
<feature type="domain" description="GGDEF" evidence="7">
    <location>
        <begin position="72"/>
        <end position="202"/>
    </location>
</feature>
<evidence type="ECO:0000256" key="4">
    <source>
        <dbReference type="ARBA" id="ARBA00012438"/>
    </source>
</evidence>
<dbReference type="Gene3D" id="3.30.70.270">
    <property type="match status" value="1"/>
</dbReference>
<dbReference type="InterPro" id="IPR003661">
    <property type="entry name" value="HisK_dim/P_dom"/>
</dbReference>
<dbReference type="SMART" id="SM00388">
    <property type="entry name" value="HisKA"/>
    <property type="match status" value="1"/>
</dbReference>
<evidence type="ECO:0000259" key="7">
    <source>
        <dbReference type="PROSITE" id="PS50887"/>
    </source>
</evidence>
<dbReference type="CDD" id="cd00082">
    <property type="entry name" value="HisKA"/>
    <property type="match status" value="1"/>
</dbReference>
<dbReference type="FunFam" id="3.30.70.270:FF:000001">
    <property type="entry name" value="Diguanylate cyclase domain protein"/>
    <property type="match status" value="1"/>
</dbReference>
<evidence type="ECO:0000256" key="3">
    <source>
        <dbReference type="ARBA" id="ARBA00004533"/>
    </source>
</evidence>
<dbReference type="SUPFAM" id="SSF47384">
    <property type="entry name" value="Homodimeric domain of signal transducing histidine kinase"/>
    <property type="match status" value="1"/>
</dbReference>
<dbReference type="InterPro" id="IPR052163">
    <property type="entry name" value="DGC-Regulatory_Protein"/>
</dbReference>
<dbReference type="Pfam" id="PF00512">
    <property type="entry name" value="HisKA"/>
    <property type="match status" value="1"/>
</dbReference>
<comment type="catalytic activity">
    <reaction evidence="1">
        <text>ATP + protein L-histidine = ADP + protein N-phospho-L-histidine.</text>
        <dbReference type="EC" id="2.7.13.3"/>
    </reaction>
</comment>
<dbReference type="PROSITE" id="PS50109">
    <property type="entry name" value="HIS_KIN"/>
    <property type="match status" value="1"/>
</dbReference>
<dbReference type="Pfam" id="PF02518">
    <property type="entry name" value="HATPase_c"/>
    <property type="match status" value="1"/>
</dbReference>
<dbReference type="Pfam" id="PF00990">
    <property type="entry name" value="GGDEF"/>
    <property type="match status" value="1"/>
</dbReference>
<dbReference type="InterPro" id="IPR029787">
    <property type="entry name" value="Nucleotide_cyclase"/>
</dbReference>